<reference evidence="2 3" key="1">
    <citation type="journal article" date="2020" name="ISME J.">
        <title>Uncovering the hidden diversity of litter-decomposition mechanisms in mushroom-forming fungi.</title>
        <authorList>
            <person name="Floudas D."/>
            <person name="Bentzer J."/>
            <person name="Ahren D."/>
            <person name="Johansson T."/>
            <person name="Persson P."/>
            <person name="Tunlid A."/>
        </authorList>
    </citation>
    <scope>NUCLEOTIDE SEQUENCE [LARGE SCALE GENOMIC DNA]</scope>
    <source>
        <strain evidence="2 3">CBS 406.79</strain>
    </source>
</reference>
<feature type="region of interest" description="Disordered" evidence="1">
    <location>
        <begin position="1"/>
        <end position="90"/>
    </location>
</feature>
<feature type="compositionally biased region" description="Low complexity" evidence="1">
    <location>
        <begin position="21"/>
        <end position="33"/>
    </location>
</feature>
<dbReference type="EMBL" id="JAACJN010000073">
    <property type="protein sequence ID" value="KAF5378944.1"/>
    <property type="molecule type" value="Genomic_DNA"/>
</dbReference>
<proteinExistence type="predicted"/>
<dbReference type="AlphaFoldDB" id="A0A8H5H955"/>
<keyword evidence="3" id="KW-1185">Reference proteome</keyword>
<protein>
    <submittedName>
        <fullName evidence="2">Uncharacterized protein</fullName>
    </submittedName>
</protein>
<comment type="caution">
    <text evidence="2">The sequence shown here is derived from an EMBL/GenBank/DDBJ whole genome shotgun (WGS) entry which is preliminary data.</text>
</comment>
<evidence type="ECO:0000256" key="1">
    <source>
        <dbReference type="SAM" id="MobiDB-lite"/>
    </source>
</evidence>
<evidence type="ECO:0000313" key="2">
    <source>
        <dbReference type="EMBL" id="KAF5378944.1"/>
    </source>
</evidence>
<feature type="compositionally biased region" description="Basic and acidic residues" evidence="1">
    <location>
        <begin position="64"/>
        <end position="90"/>
    </location>
</feature>
<name>A0A8H5H955_9AGAR</name>
<evidence type="ECO:0000313" key="3">
    <source>
        <dbReference type="Proteomes" id="UP000518752"/>
    </source>
</evidence>
<dbReference type="OrthoDB" id="3050608at2759"/>
<gene>
    <name evidence="2" type="ORF">D9757_008710</name>
</gene>
<dbReference type="Proteomes" id="UP000518752">
    <property type="component" value="Unassembled WGS sequence"/>
</dbReference>
<accession>A0A8H5H955</accession>
<sequence length="90" mass="9808">MSSVDDFNTGSGNDVNANAYQNQQSSTTGQQQSEDYGDKGMLVNPFPRLDALEKKEGLNLGRSTNEKVTDTAREGFEKITGKDVPSKFSN</sequence>
<organism evidence="2 3">
    <name type="scientific">Collybiopsis confluens</name>
    <dbReference type="NCBI Taxonomy" id="2823264"/>
    <lineage>
        <taxon>Eukaryota</taxon>
        <taxon>Fungi</taxon>
        <taxon>Dikarya</taxon>
        <taxon>Basidiomycota</taxon>
        <taxon>Agaricomycotina</taxon>
        <taxon>Agaricomycetes</taxon>
        <taxon>Agaricomycetidae</taxon>
        <taxon>Agaricales</taxon>
        <taxon>Marasmiineae</taxon>
        <taxon>Omphalotaceae</taxon>
        <taxon>Collybiopsis</taxon>
    </lineage>
</organism>
<feature type="compositionally biased region" description="Polar residues" evidence="1">
    <location>
        <begin position="1"/>
        <end position="20"/>
    </location>
</feature>